<evidence type="ECO:0000313" key="2">
    <source>
        <dbReference type="EMBL" id="KPL70488.1"/>
    </source>
</evidence>
<dbReference type="RefSeq" id="WP_062422382.1">
    <property type="nucleotide sequence ID" value="NZ_BBYA01000010.1"/>
</dbReference>
<dbReference type="Pfam" id="PF01966">
    <property type="entry name" value="HD"/>
    <property type="match status" value="1"/>
</dbReference>
<dbReference type="CDD" id="cd00077">
    <property type="entry name" value="HDc"/>
    <property type="match status" value="2"/>
</dbReference>
<dbReference type="Pfam" id="PF13487">
    <property type="entry name" value="HD_5"/>
    <property type="match status" value="1"/>
</dbReference>
<dbReference type="STRING" id="229920.ADM99_15265"/>
<keyword evidence="3" id="KW-1185">Reference proteome</keyword>
<proteinExistence type="predicted"/>
<evidence type="ECO:0000259" key="1">
    <source>
        <dbReference type="PROSITE" id="PS51832"/>
    </source>
</evidence>
<dbReference type="GO" id="GO:0004112">
    <property type="term" value="F:cyclic-nucleotide phosphodiesterase activity"/>
    <property type="evidence" value="ECO:0007669"/>
    <property type="project" value="TreeGrafter"/>
</dbReference>
<feature type="domain" description="HD-GYP" evidence="1">
    <location>
        <begin position="212"/>
        <end position="408"/>
    </location>
</feature>
<dbReference type="InterPro" id="IPR003607">
    <property type="entry name" value="HD/PDEase_dom"/>
</dbReference>
<sequence length="435" mass="49312">MEEHHPTASIFDLVLCISEAVDLVSPLVADHHRRTAQIAYGLAVQLGLPEEVIKNIVIAAALHDVGGLTRQDRLGALDFEYQDPYGHPIRGYLLLKSFQPLAEAAEIVRFHHVSWKNGEGANLNGIPVSPYSHLLHLADRIAVLIDPNMEVLDQVDGIVERIQSQVGDRFHPLWFEGFISLSKREAFWLDTVYYLSLNTMRRRLDWQVLSITDEEFKGFSNLFRRIIDFRSPYTSTHSVGVATCAKELGQLYGLGILDCRMLHLAGLLHDLGKLAIPAEILEKPDKLTSTEFETIRRHTYHTFRIMETLQILDVVRLWSAYHHESMDGKGYPFHLTESDLPLGSRIVSVADIFTALTENRPYRKGLSPDKALSFLQEASKNHRVDQQLVDLLGKNMDVINEKRIAAQQQAEMEYQDFLRTAELLTPVIAGEKESS</sequence>
<dbReference type="InterPro" id="IPR006674">
    <property type="entry name" value="HD_domain"/>
</dbReference>
<protein>
    <recommendedName>
        <fullName evidence="1">HD-GYP domain-containing protein</fullName>
    </recommendedName>
</protein>
<dbReference type="SUPFAM" id="SSF109604">
    <property type="entry name" value="HD-domain/PDEase-like"/>
    <property type="match status" value="2"/>
</dbReference>
<dbReference type="OrthoDB" id="9804863at2"/>
<reference evidence="2 3" key="1">
    <citation type="submission" date="2015-07" db="EMBL/GenBank/DDBJ databases">
        <title>Genome sequence of Leptolinea tardivitalis DSM 16556.</title>
        <authorList>
            <person name="Hemp J."/>
            <person name="Ward L.M."/>
            <person name="Pace L.A."/>
            <person name="Fischer W.W."/>
        </authorList>
    </citation>
    <scope>NUCLEOTIDE SEQUENCE [LARGE SCALE GENOMIC DNA]</scope>
    <source>
        <strain evidence="2 3">YMTK-2</strain>
    </source>
</reference>
<accession>A0A0P6X6C3</accession>
<dbReference type="Proteomes" id="UP000050430">
    <property type="component" value="Unassembled WGS sequence"/>
</dbReference>
<dbReference type="AlphaFoldDB" id="A0A0P6X6C3"/>
<dbReference type="Gene3D" id="1.10.3210.10">
    <property type="entry name" value="Hypothetical protein af1432"/>
    <property type="match status" value="2"/>
</dbReference>
<dbReference type="PROSITE" id="PS51832">
    <property type="entry name" value="HD_GYP"/>
    <property type="match status" value="1"/>
</dbReference>
<dbReference type="PANTHER" id="PTHR43155:SF1">
    <property type="entry name" value="3'3'-CGAMP-SPECIFIC PHOSPHODIESTERASE 1"/>
    <property type="match status" value="1"/>
</dbReference>
<organism evidence="2 3">
    <name type="scientific">Leptolinea tardivitalis</name>
    <dbReference type="NCBI Taxonomy" id="229920"/>
    <lineage>
        <taxon>Bacteria</taxon>
        <taxon>Bacillati</taxon>
        <taxon>Chloroflexota</taxon>
        <taxon>Anaerolineae</taxon>
        <taxon>Anaerolineales</taxon>
        <taxon>Anaerolineaceae</taxon>
        <taxon>Leptolinea</taxon>
    </lineage>
</organism>
<gene>
    <name evidence="2" type="ORF">ADM99_15265</name>
</gene>
<comment type="caution">
    <text evidence="2">The sequence shown here is derived from an EMBL/GenBank/DDBJ whole genome shotgun (WGS) entry which is preliminary data.</text>
</comment>
<dbReference type="SMART" id="SM00471">
    <property type="entry name" value="HDc"/>
    <property type="match status" value="2"/>
</dbReference>
<dbReference type="InterPro" id="IPR037522">
    <property type="entry name" value="HD_GYP_dom"/>
</dbReference>
<evidence type="ECO:0000313" key="3">
    <source>
        <dbReference type="Proteomes" id="UP000050430"/>
    </source>
</evidence>
<dbReference type="GO" id="GO:0009214">
    <property type="term" value="P:cyclic nucleotide catabolic process"/>
    <property type="evidence" value="ECO:0007669"/>
    <property type="project" value="TreeGrafter"/>
</dbReference>
<name>A0A0P6X6C3_9CHLR</name>
<dbReference type="EMBL" id="LGCK01000014">
    <property type="protein sequence ID" value="KPL70488.1"/>
    <property type="molecule type" value="Genomic_DNA"/>
</dbReference>
<dbReference type="PANTHER" id="PTHR43155">
    <property type="entry name" value="CYCLIC DI-GMP PHOSPHODIESTERASE PA4108-RELATED"/>
    <property type="match status" value="1"/>
</dbReference>